<evidence type="ECO:0000313" key="2">
    <source>
        <dbReference type="EMBL" id="MBI8999993.1"/>
    </source>
</evidence>
<evidence type="ECO:0000313" key="3">
    <source>
        <dbReference type="Proteomes" id="UP000625574"/>
    </source>
</evidence>
<keyword evidence="1" id="KW-0732">Signal</keyword>
<dbReference type="Proteomes" id="UP000625574">
    <property type="component" value="Unassembled WGS sequence"/>
</dbReference>
<dbReference type="Gene3D" id="2.130.10.10">
    <property type="entry name" value="YVTN repeat-like/Quinoprotein amine dehydrogenase"/>
    <property type="match status" value="1"/>
</dbReference>
<reference evidence="2 3" key="1">
    <citation type="submission" date="2020-12" db="EMBL/GenBank/DDBJ databases">
        <title>Genome public.</title>
        <authorList>
            <person name="Sun Q."/>
        </authorList>
    </citation>
    <scope>NUCLEOTIDE SEQUENCE [LARGE SCALE GENOMIC DNA]</scope>
    <source>
        <strain evidence="2 3">CCM 8864</strain>
    </source>
</reference>
<dbReference type="RefSeq" id="WP_198735459.1">
    <property type="nucleotide sequence ID" value="NZ_JAEIOT010000005.1"/>
</dbReference>
<dbReference type="SUPFAM" id="SSF50998">
    <property type="entry name" value="Quinoprotein alcohol dehydrogenase-like"/>
    <property type="match status" value="1"/>
</dbReference>
<feature type="signal peptide" evidence="1">
    <location>
        <begin position="1"/>
        <end position="23"/>
    </location>
</feature>
<dbReference type="EMBL" id="JAEIOT010000005">
    <property type="protein sequence ID" value="MBI8999993.1"/>
    <property type="molecule type" value="Genomic_DNA"/>
</dbReference>
<dbReference type="InterPro" id="IPR015943">
    <property type="entry name" value="WD40/YVTN_repeat-like_dom_sf"/>
</dbReference>
<dbReference type="PROSITE" id="PS51257">
    <property type="entry name" value="PROKAR_LIPOPROTEIN"/>
    <property type="match status" value="1"/>
</dbReference>
<proteinExistence type="predicted"/>
<sequence>MKPWRVLIRVLAAVFLLGVAACGAPGIPGGAGSDADGDVSGTDMHTISSPYLSRVTFPTTPVAGWHAPALSMRASGAPGSNPIARAPLYVERGVAVLDSDGDGVVAYDTGTGTEMWRDDELGCFPDFAHSGQLVCRSAGTGLRLIDAVTGSGEELLGNPVATSAIRKLVGGFVYRGAVYLHGYPDGGDGYLLARRDISGTDWSTKTIAASQTCPILGDPAPSATFNGSIGLDTGSAGTFVFDPDTLEILTTGATFSAVPGPEGPLFSQPCTNPAPGASGGPAGRGTLTAMNGTIIGDYESVILPSWQVSTTPRGVAIAGGDLVDLDNGDVIVDLILWAATSFSSVRSLVVVGDTAVFTASGGRIGIDMATGDVLWSGPVEDPGEPVGTDGQRLFTTTGQAVDLATGDVVWTLSVTGAGGGVATAPDGLIVSDRAGVNFYRATGGPVTLLPGQGNITVAGAGGDAGAGESDTATGSSVAVSTDVPDVLTACGKVPELKAETLSLDGGILTADMFVKPTCPEGDLLDGSGFAIRLLTDGGTTVASGVFDLSASPVAVPASGRTVRFVFPEGSYWIAPGSLAGDRAAATGEVSGTMRLSAGTLIVECERGEGGRSGKTRLAEVDLSRSAEAGVARDNGLEAAEATTNARDALEEIRRRDRPIVAAELAGLWQPQLASMRPGTGGMDYASILQTHLEFRDRYPTSRLVWSGDWRNYDRKDWWVTLAGVGFTTAEGALQWCRDEGFGHDDCYARLVSNDVGPEGTTRYQ</sequence>
<name>A0ABS0VT99_9CORY</name>
<protein>
    <submittedName>
        <fullName evidence="2">PQQ-binding-like beta-propeller repeat protein</fullName>
    </submittedName>
</protein>
<organism evidence="2 3">
    <name type="scientific">Corynebacterium marambiense</name>
    <dbReference type="NCBI Taxonomy" id="2765364"/>
    <lineage>
        <taxon>Bacteria</taxon>
        <taxon>Bacillati</taxon>
        <taxon>Actinomycetota</taxon>
        <taxon>Actinomycetes</taxon>
        <taxon>Mycobacteriales</taxon>
        <taxon>Corynebacteriaceae</taxon>
        <taxon>Corynebacterium</taxon>
    </lineage>
</organism>
<comment type="caution">
    <text evidence="2">The sequence shown here is derived from an EMBL/GenBank/DDBJ whole genome shotgun (WGS) entry which is preliminary data.</text>
</comment>
<feature type="chain" id="PRO_5045676561" evidence="1">
    <location>
        <begin position="24"/>
        <end position="764"/>
    </location>
</feature>
<gene>
    <name evidence="2" type="ORF">JDV76_03270</name>
</gene>
<evidence type="ECO:0000256" key="1">
    <source>
        <dbReference type="SAM" id="SignalP"/>
    </source>
</evidence>
<keyword evidence="3" id="KW-1185">Reference proteome</keyword>
<accession>A0ABS0VT99</accession>
<dbReference type="InterPro" id="IPR011047">
    <property type="entry name" value="Quinoprotein_ADH-like_sf"/>
</dbReference>